<dbReference type="RefSeq" id="WP_274456380.1">
    <property type="nucleotide sequence ID" value="NZ_CP067097.1"/>
</dbReference>
<protein>
    <submittedName>
        <fullName evidence="2">Acyl dehydratase</fullName>
    </submittedName>
</protein>
<keyword evidence="3" id="KW-1185">Reference proteome</keyword>
<dbReference type="PANTHER" id="PTHR43664:SF1">
    <property type="entry name" value="BETA-METHYLMALYL-COA DEHYDRATASE"/>
    <property type="match status" value="1"/>
</dbReference>
<dbReference type="Pfam" id="PF01575">
    <property type="entry name" value="MaoC_dehydratas"/>
    <property type="match status" value="1"/>
</dbReference>
<comment type="caution">
    <text evidence="2">The sequence shown here is derived from an EMBL/GenBank/DDBJ whole genome shotgun (WGS) entry which is preliminary data.</text>
</comment>
<dbReference type="Proteomes" id="UP001232973">
    <property type="component" value="Unassembled WGS sequence"/>
</dbReference>
<evidence type="ECO:0000313" key="2">
    <source>
        <dbReference type="EMBL" id="MDQ0189580.1"/>
    </source>
</evidence>
<name>A0ABT9XGZ5_9BACL</name>
<evidence type="ECO:0000259" key="1">
    <source>
        <dbReference type="Pfam" id="PF01575"/>
    </source>
</evidence>
<evidence type="ECO:0000313" key="3">
    <source>
        <dbReference type="Proteomes" id="UP001232973"/>
    </source>
</evidence>
<feature type="domain" description="MaoC-like" evidence="1">
    <location>
        <begin position="18"/>
        <end position="119"/>
    </location>
</feature>
<reference evidence="2 3" key="1">
    <citation type="submission" date="2023-07" db="EMBL/GenBank/DDBJ databases">
        <title>Genomic Encyclopedia of Type Strains, Phase IV (KMG-IV): sequencing the most valuable type-strain genomes for metagenomic binning, comparative biology and taxonomic classification.</title>
        <authorList>
            <person name="Goeker M."/>
        </authorList>
    </citation>
    <scope>NUCLEOTIDE SEQUENCE [LARGE SCALE GENOMIC DNA]</scope>
    <source>
        <strain evidence="2 3">DSM 4006</strain>
    </source>
</reference>
<sequence length="150" mass="16569">MYAKYFDEYEAGESWSSHGRTITEAHIVNFAGLSGDWFPLHTDAEYAERTVFQQRIAHGMLVLSVATGLMVLHPDVVIAFYGMDNVRFVKPTFIGDTIHLEMTVADLLDKHNGTGVVASSLKVVKQTNEPVVVAGVKMLLKKRGESTSIV</sequence>
<dbReference type="PANTHER" id="PTHR43664">
    <property type="entry name" value="MONOAMINE OXIDASE-RELATED"/>
    <property type="match status" value="1"/>
</dbReference>
<dbReference type="InterPro" id="IPR029069">
    <property type="entry name" value="HotDog_dom_sf"/>
</dbReference>
<dbReference type="SUPFAM" id="SSF54637">
    <property type="entry name" value="Thioesterase/thiol ester dehydrase-isomerase"/>
    <property type="match status" value="1"/>
</dbReference>
<accession>A0ABT9XGZ5</accession>
<gene>
    <name evidence="2" type="ORF">J2S03_001412</name>
</gene>
<dbReference type="Gene3D" id="3.10.129.10">
    <property type="entry name" value="Hotdog Thioesterase"/>
    <property type="match status" value="1"/>
</dbReference>
<dbReference type="InterPro" id="IPR002539">
    <property type="entry name" value="MaoC-like_dom"/>
</dbReference>
<dbReference type="EMBL" id="JAUSTP010000008">
    <property type="protein sequence ID" value="MDQ0189580.1"/>
    <property type="molecule type" value="Genomic_DNA"/>
</dbReference>
<proteinExistence type="predicted"/>
<dbReference type="InterPro" id="IPR052342">
    <property type="entry name" value="MCH/BMMD"/>
</dbReference>
<organism evidence="2 3">
    <name type="scientific">Alicyclobacillus cycloheptanicus</name>
    <dbReference type="NCBI Taxonomy" id="1457"/>
    <lineage>
        <taxon>Bacteria</taxon>
        <taxon>Bacillati</taxon>
        <taxon>Bacillota</taxon>
        <taxon>Bacilli</taxon>
        <taxon>Bacillales</taxon>
        <taxon>Alicyclobacillaceae</taxon>
        <taxon>Alicyclobacillus</taxon>
    </lineage>
</organism>